<dbReference type="AlphaFoldDB" id="K9ULK4"/>
<evidence type="ECO:0000259" key="1">
    <source>
        <dbReference type="Pfam" id="PF01609"/>
    </source>
</evidence>
<accession>K9ULK4</accession>
<dbReference type="Proteomes" id="UP000010366">
    <property type="component" value="Chromosome"/>
</dbReference>
<protein>
    <submittedName>
        <fullName evidence="3">Transposase</fullName>
    </submittedName>
</protein>
<keyword evidence="4" id="KW-1185">Reference proteome</keyword>
<dbReference type="PANTHER" id="PTHR30007">
    <property type="entry name" value="PHP DOMAIN PROTEIN"/>
    <property type="match status" value="1"/>
</dbReference>
<dbReference type="InterPro" id="IPR002559">
    <property type="entry name" value="Transposase_11"/>
</dbReference>
<dbReference type="NCBIfam" id="NF033580">
    <property type="entry name" value="transpos_IS5_3"/>
    <property type="match status" value="1"/>
</dbReference>
<name>K9ULK4_CHAP6</name>
<dbReference type="KEGG" id="cmp:Cha6605_4135"/>
<evidence type="ECO:0000313" key="4">
    <source>
        <dbReference type="Proteomes" id="UP000010366"/>
    </source>
</evidence>
<dbReference type="OrthoDB" id="9809153at2"/>
<dbReference type="GO" id="GO:0003677">
    <property type="term" value="F:DNA binding"/>
    <property type="evidence" value="ECO:0007669"/>
    <property type="project" value="InterPro"/>
</dbReference>
<proteinExistence type="predicted"/>
<dbReference type="Pfam" id="PF01609">
    <property type="entry name" value="DDE_Tnp_1"/>
    <property type="match status" value="1"/>
</dbReference>
<dbReference type="STRING" id="1173020.Cha6605_4135"/>
<dbReference type="PATRIC" id="fig|1173020.3.peg.4746"/>
<dbReference type="GO" id="GO:0006313">
    <property type="term" value="P:DNA transposition"/>
    <property type="evidence" value="ECO:0007669"/>
    <property type="project" value="InterPro"/>
</dbReference>
<dbReference type="EMBL" id="CP003600">
    <property type="protein sequence ID" value="AFY95084.1"/>
    <property type="molecule type" value="Genomic_DNA"/>
</dbReference>
<feature type="domain" description="Insertion element IS402-like" evidence="2">
    <location>
        <begin position="34"/>
        <end position="98"/>
    </location>
</feature>
<sequence>MSKAYSSNLTQWQWELIEPLSCRAFYGGKPAERAPLIPLAKPGGRDRQVEIWSVLNAIFYVLTQGCTWRNLPGDFPAWQTVYTYSRNWRLDGTWVTIHERLRDWVRSEQERKPDPSKAIIDTQSVKTAAMVNQSVGYDAGKQIKGRKRFVTVDTLGLVLSVFVTAASQTEREGGKVVLQRLKEKGKRIARLHTIWVDGGFTGDSFMMWVMDICHWVVRVVLRPQEQKGFVLLPKRSVVERTFGWLSWCRRLNRDHECLPATSETWIYIAMIRIMVRRLA</sequence>
<feature type="domain" description="Transposase IS4-like" evidence="1">
    <location>
        <begin position="114"/>
        <end position="272"/>
    </location>
</feature>
<dbReference type="GO" id="GO:0004803">
    <property type="term" value="F:transposase activity"/>
    <property type="evidence" value="ECO:0007669"/>
    <property type="project" value="InterPro"/>
</dbReference>
<dbReference type="InterPro" id="IPR025161">
    <property type="entry name" value="IS402-like_dom"/>
</dbReference>
<gene>
    <name evidence="3" type="ORF">Cha6605_4135</name>
</gene>
<evidence type="ECO:0000259" key="2">
    <source>
        <dbReference type="Pfam" id="PF13340"/>
    </source>
</evidence>
<dbReference type="HOGENOM" id="CLU_055261_0_0_3"/>
<dbReference type="PANTHER" id="PTHR30007:SF0">
    <property type="entry name" value="TRANSPOSASE"/>
    <property type="match status" value="1"/>
</dbReference>
<organism evidence="3 4">
    <name type="scientific">Chamaesiphon minutus (strain ATCC 27169 / PCC 6605)</name>
    <dbReference type="NCBI Taxonomy" id="1173020"/>
    <lineage>
        <taxon>Bacteria</taxon>
        <taxon>Bacillati</taxon>
        <taxon>Cyanobacteriota</taxon>
        <taxon>Cyanophyceae</taxon>
        <taxon>Gomontiellales</taxon>
        <taxon>Chamaesiphonaceae</taxon>
        <taxon>Chamaesiphon</taxon>
    </lineage>
</organism>
<evidence type="ECO:0000313" key="3">
    <source>
        <dbReference type="EMBL" id="AFY95084.1"/>
    </source>
</evidence>
<dbReference type="Pfam" id="PF13340">
    <property type="entry name" value="DUF4096"/>
    <property type="match status" value="1"/>
</dbReference>
<dbReference type="eggNOG" id="COG3293">
    <property type="taxonomic scope" value="Bacteria"/>
</dbReference>
<dbReference type="RefSeq" id="WP_015161195.1">
    <property type="nucleotide sequence ID" value="NC_019697.1"/>
</dbReference>
<reference evidence="3 4" key="1">
    <citation type="submission" date="2012-05" db="EMBL/GenBank/DDBJ databases">
        <title>Finished chromosome of genome of Chamaesiphon sp. PCC 6605.</title>
        <authorList>
            <consortium name="US DOE Joint Genome Institute"/>
            <person name="Gugger M."/>
            <person name="Coursin T."/>
            <person name="Rippka R."/>
            <person name="Tandeau De Marsac N."/>
            <person name="Huntemann M."/>
            <person name="Wei C.-L."/>
            <person name="Han J."/>
            <person name="Detter J.C."/>
            <person name="Han C."/>
            <person name="Tapia R."/>
            <person name="Chen A."/>
            <person name="Kyrpides N."/>
            <person name="Mavromatis K."/>
            <person name="Markowitz V."/>
            <person name="Szeto E."/>
            <person name="Ivanova N."/>
            <person name="Pagani I."/>
            <person name="Pati A."/>
            <person name="Goodwin L."/>
            <person name="Nordberg H.P."/>
            <person name="Cantor M.N."/>
            <person name="Hua S.X."/>
            <person name="Woyke T."/>
            <person name="Kerfeld C.A."/>
        </authorList>
    </citation>
    <scope>NUCLEOTIDE SEQUENCE [LARGE SCALE GENOMIC DNA]</scope>
    <source>
        <strain evidence="4">ATCC 27169 / PCC 6605</strain>
    </source>
</reference>